<dbReference type="EMBL" id="CP042326">
    <property type="protein sequence ID" value="QDZ38991.1"/>
    <property type="molecule type" value="Genomic_DNA"/>
</dbReference>
<dbReference type="AlphaFoldDB" id="A0A5B8NKE6"/>
<evidence type="ECO:0000313" key="4">
    <source>
        <dbReference type="Proteomes" id="UP000318453"/>
    </source>
</evidence>
<dbReference type="InterPro" id="IPR005653">
    <property type="entry name" value="OstA-like_N"/>
</dbReference>
<name>A0A5B8NKE6_9CHRO</name>
<dbReference type="KEGG" id="enn:FRE64_02975"/>
<dbReference type="Proteomes" id="UP000318453">
    <property type="component" value="Chromosome"/>
</dbReference>
<proteinExistence type="predicted"/>
<feature type="domain" description="Organic solvent tolerance-like N-terminal" evidence="2">
    <location>
        <begin position="71"/>
        <end position="116"/>
    </location>
</feature>
<gene>
    <name evidence="3" type="ORF">FRE64_02975</name>
</gene>
<keyword evidence="4" id="KW-1185">Reference proteome</keyword>
<reference evidence="3" key="1">
    <citation type="submission" date="2019-08" db="EMBL/GenBank/DDBJ databases">
        <title>Carotenoids and Carotenoid Binding Proteins in the Halophilic Cyanobacterium Euhalothece sp. ZM00.</title>
        <authorList>
            <person name="Cho S.M."/>
            <person name="Song J.Y."/>
            <person name="Park Y.-I."/>
        </authorList>
    </citation>
    <scope>NUCLEOTIDE SEQUENCE [LARGE SCALE GENOMIC DNA]</scope>
    <source>
        <strain evidence="3">Z-M001</strain>
    </source>
</reference>
<evidence type="ECO:0000256" key="1">
    <source>
        <dbReference type="SAM" id="MobiDB-lite"/>
    </source>
</evidence>
<evidence type="ECO:0000313" key="3">
    <source>
        <dbReference type="EMBL" id="QDZ38991.1"/>
    </source>
</evidence>
<protein>
    <submittedName>
        <fullName evidence="3">OstA family protein</fullName>
    </submittedName>
</protein>
<organism evidence="3 4">
    <name type="scientific">Euhalothece natronophila Z-M001</name>
    <dbReference type="NCBI Taxonomy" id="522448"/>
    <lineage>
        <taxon>Bacteria</taxon>
        <taxon>Bacillati</taxon>
        <taxon>Cyanobacteriota</taxon>
        <taxon>Cyanophyceae</taxon>
        <taxon>Oscillatoriophycideae</taxon>
        <taxon>Chroococcales</taxon>
        <taxon>Halothecacae</taxon>
        <taxon>Halothece cluster</taxon>
        <taxon>Euhalothece</taxon>
    </lineage>
</organism>
<dbReference type="RefSeq" id="WP_146294602.1">
    <property type="nucleotide sequence ID" value="NZ_CP042326.1"/>
</dbReference>
<dbReference type="Pfam" id="PF03968">
    <property type="entry name" value="LptD_N"/>
    <property type="match status" value="1"/>
</dbReference>
<feature type="region of interest" description="Disordered" evidence="1">
    <location>
        <begin position="134"/>
        <end position="154"/>
    </location>
</feature>
<dbReference type="OrthoDB" id="462272at2"/>
<sequence length="154" mass="16883">MLKANVLPLKYGLLAVTLFSVVILPNHRSIAQSANGNGNNRMTVTSDIQEANSETGVISARGNVRINYPVQELEATSAQAQYFQGERRLVLTGDVDVMQAGNNIQAERVTYFMEEGRFVATPKEQEQVRSTFVIPEGNNNGENGEPDLNLPGME</sequence>
<dbReference type="Gene3D" id="2.60.450.10">
    <property type="entry name" value="Lipopolysaccharide (LPS) transport protein A like domain"/>
    <property type="match status" value="1"/>
</dbReference>
<evidence type="ECO:0000259" key="2">
    <source>
        <dbReference type="Pfam" id="PF03968"/>
    </source>
</evidence>
<accession>A0A5B8NKE6</accession>